<evidence type="ECO:0000259" key="7">
    <source>
        <dbReference type="PROSITE" id="PS50835"/>
    </source>
</evidence>
<feature type="domain" description="Ig-like" evidence="7">
    <location>
        <begin position="17"/>
        <end position="128"/>
    </location>
</feature>
<dbReference type="SUPFAM" id="SSF48726">
    <property type="entry name" value="Immunoglobulin"/>
    <property type="match status" value="1"/>
</dbReference>
<feature type="compositionally biased region" description="Gly residues" evidence="6">
    <location>
        <begin position="132"/>
        <end position="144"/>
    </location>
</feature>
<dbReference type="PROSITE" id="PS50835">
    <property type="entry name" value="IG_LIKE"/>
    <property type="match status" value="1"/>
</dbReference>
<dbReference type="Gene3D" id="2.60.40.10">
    <property type="entry name" value="Immunoglobulins"/>
    <property type="match status" value="1"/>
</dbReference>
<evidence type="ECO:0000256" key="6">
    <source>
        <dbReference type="SAM" id="MobiDB-lite"/>
    </source>
</evidence>
<feature type="region of interest" description="Disordered" evidence="6">
    <location>
        <begin position="130"/>
        <end position="155"/>
    </location>
</feature>
<proteinExistence type="predicted"/>
<evidence type="ECO:0000313" key="8">
    <source>
        <dbReference type="Ensembl" id="ENSCSRP00000012825.1"/>
    </source>
</evidence>
<reference evidence="8" key="2">
    <citation type="submission" date="2025-09" db="UniProtKB">
        <authorList>
            <consortium name="Ensembl"/>
        </authorList>
    </citation>
    <scope>IDENTIFICATION</scope>
</reference>
<evidence type="ECO:0000256" key="1">
    <source>
        <dbReference type="ARBA" id="ARBA00022729"/>
    </source>
</evidence>
<evidence type="ECO:0000256" key="5">
    <source>
        <dbReference type="ARBA" id="ARBA00043266"/>
    </source>
</evidence>
<dbReference type="Proteomes" id="UP000694403">
    <property type="component" value="Unplaced"/>
</dbReference>
<evidence type="ECO:0000256" key="2">
    <source>
        <dbReference type="ARBA" id="ARBA00023130"/>
    </source>
</evidence>
<keyword evidence="9" id="KW-1185">Reference proteome</keyword>
<name>A0A8C3SDX4_CHESE</name>
<accession>A0A8C3SDX4</accession>
<protein>
    <recommendedName>
        <fullName evidence="7">Ig-like domain-containing protein</fullName>
    </recommendedName>
</protein>
<dbReference type="Ensembl" id="ENSCSRT00000013340.1">
    <property type="protein sequence ID" value="ENSCSRP00000012825.1"/>
    <property type="gene ID" value="ENSCSRG00000009720.1"/>
</dbReference>
<evidence type="ECO:0000313" key="9">
    <source>
        <dbReference type="Proteomes" id="UP000694403"/>
    </source>
</evidence>
<dbReference type="Pfam" id="PF07686">
    <property type="entry name" value="V-set"/>
    <property type="match status" value="1"/>
</dbReference>
<keyword evidence="3" id="KW-0675">Receptor</keyword>
<keyword evidence="5" id="KW-1279">T cell receptor</keyword>
<keyword evidence="1" id="KW-0732">Signal</keyword>
<dbReference type="GO" id="GO:0002250">
    <property type="term" value="P:adaptive immune response"/>
    <property type="evidence" value="ECO:0007669"/>
    <property type="project" value="UniProtKB-KW"/>
</dbReference>
<sequence length="155" mass="17445">MCLFCSVLSTGGIYGADSVTQTEGTIMISQGDPVLLNCTYQISGFPNLFWYVQDSNQPPRLLLRDTGRADSDEEIRKGFDATHDKKEKSFQLWKPSSELSDSATYYCAGRDTVTRTDRGAEQKPRRVCAEHQGGGRWGRFGGQKGDVSKHWNWKR</sequence>
<dbReference type="GO" id="GO:0042101">
    <property type="term" value="C:T cell receptor complex"/>
    <property type="evidence" value="ECO:0007669"/>
    <property type="project" value="UniProtKB-KW"/>
</dbReference>
<keyword evidence="5" id="KW-0391">Immunity</keyword>
<dbReference type="InterPro" id="IPR013783">
    <property type="entry name" value="Ig-like_fold"/>
</dbReference>
<evidence type="ECO:0000256" key="3">
    <source>
        <dbReference type="ARBA" id="ARBA00023170"/>
    </source>
</evidence>
<evidence type="ECO:0000256" key="4">
    <source>
        <dbReference type="ARBA" id="ARBA00023319"/>
    </source>
</evidence>
<keyword evidence="2" id="KW-1064">Adaptive immunity</keyword>
<dbReference type="PANTHER" id="PTHR19367">
    <property type="entry name" value="T-CELL RECEPTOR ALPHA CHAIN V REGION"/>
    <property type="match status" value="1"/>
</dbReference>
<dbReference type="InterPro" id="IPR007110">
    <property type="entry name" value="Ig-like_dom"/>
</dbReference>
<dbReference type="AlphaFoldDB" id="A0A8C3SDX4"/>
<keyword evidence="4" id="KW-0393">Immunoglobulin domain</keyword>
<dbReference type="InterPro" id="IPR013106">
    <property type="entry name" value="Ig_V-set"/>
</dbReference>
<reference evidence="8" key="1">
    <citation type="submission" date="2025-08" db="UniProtKB">
        <authorList>
            <consortium name="Ensembl"/>
        </authorList>
    </citation>
    <scope>IDENTIFICATION</scope>
</reference>
<organism evidence="8 9">
    <name type="scientific">Chelydra serpentina</name>
    <name type="common">Snapping turtle</name>
    <name type="synonym">Testudo serpentina</name>
    <dbReference type="NCBI Taxonomy" id="8475"/>
    <lineage>
        <taxon>Eukaryota</taxon>
        <taxon>Metazoa</taxon>
        <taxon>Chordata</taxon>
        <taxon>Craniata</taxon>
        <taxon>Vertebrata</taxon>
        <taxon>Euteleostomi</taxon>
        <taxon>Archelosauria</taxon>
        <taxon>Testudinata</taxon>
        <taxon>Testudines</taxon>
        <taxon>Cryptodira</taxon>
        <taxon>Durocryptodira</taxon>
        <taxon>Americhelydia</taxon>
        <taxon>Chelydroidea</taxon>
        <taxon>Chelydridae</taxon>
        <taxon>Chelydra</taxon>
    </lineage>
</organism>
<dbReference type="PANTHER" id="PTHR19367:SF18">
    <property type="entry name" value="T CELL RECEPTOR ALPHA VARIABLE 16"/>
    <property type="match status" value="1"/>
</dbReference>
<dbReference type="InterPro" id="IPR051287">
    <property type="entry name" value="TCR_variable_region"/>
</dbReference>
<dbReference type="InterPro" id="IPR036179">
    <property type="entry name" value="Ig-like_dom_sf"/>
</dbReference>